<evidence type="ECO:0000313" key="2">
    <source>
        <dbReference type="EMBL" id="CAA9493095.1"/>
    </source>
</evidence>
<feature type="compositionally biased region" description="Basic residues" evidence="1">
    <location>
        <begin position="136"/>
        <end position="153"/>
    </location>
</feature>
<sequence length="153" mass="17525">DLAPAHPPRGLRRLPDHGRHPPRRCRGRGARAARAPARHPLRGRRHDRQGHRRGAPPGRRTCRVAVGRRSRRRRRRPQRSSGTAPRGSGRETGRDAGRRPHPPARARVPRGRRGDPRAARRRRPRVGLPARDRGARRPRRLLRLLPRPHLRAA</sequence>
<dbReference type="AlphaFoldDB" id="A0A6J4SGM3"/>
<dbReference type="GO" id="GO:0006508">
    <property type="term" value="P:proteolysis"/>
    <property type="evidence" value="ECO:0007669"/>
    <property type="project" value="UniProtKB-KW"/>
</dbReference>
<gene>
    <name evidence="2" type="ORF">AVDCRST_MAG69-1462</name>
</gene>
<feature type="non-terminal residue" evidence="2">
    <location>
        <position position="1"/>
    </location>
</feature>
<dbReference type="EC" id="3.4.21.53" evidence="2"/>
<feature type="compositionally biased region" description="Basic residues" evidence="1">
    <location>
        <begin position="99"/>
        <end position="111"/>
    </location>
</feature>
<dbReference type="EMBL" id="CADCVP010000156">
    <property type="protein sequence ID" value="CAA9493095.1"/>
    <property type="molecule type" value="Genomic_DNA"/>
</dbReference>
<proteinExistence type="predicted"/>
<feature type="compositionally biased region" description="Basic residues" evidence="1">
    <location>
        <begin position="20"/>
        <end position="78"/>
    </location>
</feature>
<evidence type="ECO:0000256" key="1">
    <source>
        <dbReference type="SAM" id="MobiDB-lite"/>
    </source>
</evidence>
<reference evidence="2" key="1">
    <citation type="submission" date="2020-02" db="EMBL/GenBank/DDBJ databases">
        <authorList>
            <person name="Meier V. D."/>
        </authorList>
    </citation>
    <scope>NUCLEOTIDE SEQUENCE</scope>
    <source>
        <strain evidence="2">AVDCRST_MAG69</strain>
    </source>
</reference>
<organism evidence="2">
    <name type="scientific">uncultured Solirubrobacteraceae bacterium</name>
    <dbReference type="NCBI Taxonomy" id="1162706"/>
    <lineage>
        <taxon>Bacteria</taxon>
        <taxon>Bacillati</taxon>
        <taxon>Actinomycetota</taxon>
        <taxon>Thermoleophilia</taxon>
        <taxon>Solirubrobacterales</taxon>
        <taxon>Solirubrobacteraceae</taxon>
        <taxon>environmental samples</taxon>
    </lineage>
</organism>
<feature type="region of interest" description="Disordered" evidence="1">
    <location>
        <begin position="1"/>
        <end position="153"/>
    </location>
</feature>
<feature type="non-terminal residue" evidence="2">
    <location>
        <position position="153"/>
    </location>
</feature>
<dbReference type="GO" id="GO:0004252">
    <property type="term" value="F:serine-type endopeptidase activity"/>
    <property type="evidence" value="ECO:0007669"/>
    <property type="project" value="UniProtKB-EC"/>
</dbReference>
<protein>
    <submittedName>
        <fullName evidence="2">ATP-dependent protease La Type I</fullName>
        <ecNumber evidence="2">3.4.21.53</ecNumber>
    </submittedName>
</protein>
<keyword evidence="2" id="KW-0378">Hydrolase</keyword>
<feature type="compositionally biased region" description="Basic and acidic residues" evidence="1">
    <location>
        <begin position="88"/>
        <end position="98"/>
    </location>
</feature>
<keyword evidence="2" id="KW-0645">Protease</keyword>
<name>A0A6J4SGM3_9ACTN</name>
<accession>A0A6J4SGM3</accession>